<dbReference type="AlphaFoldDB" id="A0A0E0ISG8"/>
<dbReference type="Gramene" id="ONIVA10G10330.1">
    <property type="protein sequence ID" value="ONIVA10G10330.1"/>
    <property type="gene ID" value="ONIVA10G10330"/>
</dbReference>
<keyword evidence="4" id="KW-1185">Reference proteome</keyword>
<feature type="signal peptide" evidence="2">
    <location>
        <begin position="1"/>
        <end position="18"/>
    </location>
</feature>
<reference evidence="3" key="2">
    <citation type="submission" date="2018-04" db="EMBL/GenBank/DDBJ databases">
        <title>OnivRS2 (Oryza nivara Reference Sequence Version 2).</title>
        <authorList>
            <person name="Zhang J."/>
            <person name="Kudrna D."/>
            <person name="Lee S."/>
            <person name="Talag J."/>
            <person name="Rajasekar S."/>
            <person name="Welchert J."/>
            <person name="Hsing Y.-I."/>
            <person name="Wing R.A."/>
        </authorList>
    </citation>
    <scope>NUCLEOTIDE SEQUENCE [LARGE SCALE GENOMIC DNA]</scope>
</reference>
<dbReference type="OMA" id="PPCFGAR"/>
<reference evidence="3" key="1">
    <citation type="submission" date="2015-04" db="UniProtKB">
        <authorList>
            <consortium name="EnsemblPlants"/>
        </authorList>
    </citation>
    <scope>IDENTIFICATION</scope>
    <source>
        <strain evidence="3">SL10</strain>
    </source>
</reference>
<accession>A0A0E0ISG8</accession>
<keyword evidence="2" id="KW-0732">Signal</keyword>
<dbReference type="Proteomes" id="UP000006591">
    <property type="component" value="Chromosome 10"/>
</dbReference>
<evidence type="ECO:0000256" key="2">
    <source>
        <dbReference type="SAM" id="SignalP"/>
    </source>
</evidence>
<protein>
    <submittedName>
        <fullName evidence="3">Uncharacterized protein</fullName>
    </submittedName>
</protein>
<proteinExistence type="predicted"/>
<dbReference type="EnsemblPlants" id="ONIVA10G10330.1">
    <property type="protein sequence ID" value="ONIVA10G10330.1"/>
    <property type="gene ID" value="ONIVA10G10330"/>
</dbReference>
<evidence type="ECO:0000256" key="1">
    <source>
        <dbReference type="SAM" id="MobiDB-lite"/>
    </source>
</evidence>
<feature type="chain" id="PRO_5002363081" evidence="2">
    <location>
        <begin position="19"/>
        <end position="237"/>
    </location>
</feature>
<evidence type="ECO:0000313" key="4">
    <source>
        <dbReference type="Proteomes" id="UP000006591"/>
    </source>
</evidence>
<dbReference type="HOGENOM" id="CLU_102365_0_0_1"/>
<feature type="region of interest" description="Disordered" evidence="1">
    <location>
        <begin position="24"/>
        <end position="167"/>
    </location>
</feature>
<name>A0A0E0ISG8_ORYNI</name>
<feature type="compositionally biased region" description="Low complexity" evidence="1">
    <location>
        <begin position="114"/>
        <end position="132"/>
    </location>
</feature>
<feature type="compositionally biased region" description="Low complexity" evidence="1">
    <location>
        <begin position="51"/>
        <end position="62"/>
    </location>
</feature>
<evidence type="ECO:0000313" key="3">
    <source>
        <dbReference type="EnsemblPlants" id="ONIVA10G10330.1"/>
    </source>
</evidence>
<sequence length="237" mass="24489">MQLFHLVAAWLFPCAVCATTTMTTPAAADDGEGGRAAEPPPIGDRLQLGTSSSRQQRSRSASPPCFGARTRRQTAAATNGEAVVANDEPTTAEHHPRKSGRRPAPARNAIATDAPAVSSASYSSPTSSPPSSLRDRLRLGLTASPPRRAHDGSGMSRSPEAEKGGAVGGYLRRISKRLMTTRGATAAADAAAPSATMIPRSSPLVGEGRRKGGSAIATEDEIRAFVIANGSRAIPLV</sequence>
<organism evidence="3">
    <name type="scientific">Oryza nivara</name>
    <name type="common">Indian wild rice</name>
    <name type="synonym">Oryza sativa f. spontanea</name>
    <dbReference type="NCBI Taxonomy" id="4536"/>
    <lineage>
        <taxon>Eukaryota</taxon>
        <taxon>Viridiplantae</taxon>
        <taxon>Streptophyta</taxon>
        <taxon>Embryophyta</taxon>
        <taxon>Tracheophyta</taxon>
        <taxon>Spermatophyta</taxon>
        <taxon>Magnoliopsida</taxon>
        <taxon>Liliopsida</taxon>
        <taxon>Poales</taxon>
        <taxon>Poaceae</taxon>
        <taxon>BOP clade</taxon>
        <taxon>Oryzoideae</taxon>
        <taxon>Oryzeae</taxon>
        <taxon>Oryzinae</taxon>
        <taxon>Oryza</taxon>
    </lineage>
</organism>